<feature type="domain" description="Putative metallopeptidase" evidence="3">
    <location>
        <begin position="301"/>
        <end position="504"/>
    </location>
</feature>
<dbReference type="AlphaFoldDB" id="A0A1M6NUX9"/>
<organism evidence="4 5">
    <name type="scientific">Hespellia stercorisuis DSM 15480</name>
    <dbReference type="NCBI Taxonomy" id="1121950"/>
    <lineage>
        <taxon>Bacteria</taxon>
        <taxon>Bacillati</taxon>
        <taxon>Bacillota</taxon>
        <taxon>Clostridia</taxon>
        <taxon>Lachnospirales</taxon>
        <taxon>Lachnospiraceae</taxon>
        <taxon>Hespellia</taxon>
    </lineage>
</organism>
<dbReference type="STRING" id="1121950.SAMN02745243_01914"/>
<evidence type="ECO:0000259" key="2">
    <source>
        <dbReference type="Pfam" id="PF09967"/>
    </source>
</evidence>
<gene>
    <name evidence="4" type="ORF">SAMN02745243_01914</name>
</gene>
<dbReference type="InterPro" id="IPR025154">
    <property type="entry name" value="Put_metallopeptidase_dom"/>
</dbReference>
<evidence type="ECO:0000313" key="5">
    <source>
        <dbReference type="Proteomes" id="UP000184301"/>
    </source>
</evidence>
<feature type="region of interest" description="Disordered" evidence="1">
    <location>
        <begin position="1"/>
        <end position="40"/>
    </location>
</feature>
<feature type="domain" description="VWA-like" evidence="2">
    <location>
        <begin position="527"/>
        <end position="603"/>
    </location>
</feature>
<protein>
    <submittedName>
        <fullName evidence="4">Predicted metal-dependent peptidase</fullName>
    </submittedName>
</protein>
<dbReference type="EMBL" id="FQZY01000025">
    <property type="protein sequence ID" value="SHJ99451.1"/>
    <property type="molecule type" value="Genomic_DNA"/>
</dbReference>
<dbReference type="PANTHER" id="PTHR38730:SF1">
    <property type="entry name" value="SLL7028 PROTEIN"/>
    <property type="match status" value="1"/>
</dbReference>
<reference evidence="4 5" key="1">
    <citation type="submission" date="2016-11" db="EMBL/GenBank/DDBJ databases">
        <authorList>
            <person name="Jaros S."/>
            <person name="Januszkiewicz K."/>
            <person name="Wedrychowicz H."/>
        </authorList>
    </citation>
    <scope>NUCLEOTIDE SEQUENCE [LARGE SCALE GENOMIC DNA]</scope>
    <source>
        <strain evidence="4 5">DSM 15480</strain>
    </source>
</reference>
<proteinExistence type="predicted"/>
<dbReference type="PANTHER" id="PTHR38730">
    <property type="entry name" value="SLL7028 PROTEIN"/>
    <property type="match status" value="1"/>
</dbReference>
<dbReference type="Pfam" id="PF13203">
    <property type="entry name" value="DUF2201_N"/>
    <property type="match status" value="1"/>
</dbReference>
<accession>A0A1M6NUX9</accession>
<keyword evidence="5" id="KW-1185">Reference proteome</keyword>
<dbReference type="InterPro" id="IPR018698">
    <property type="entry name" value="VWA-like_dom"/>
</dbReference>
<evidence type="ECO:0000256" key="1">
    <source>
        <dbReference type="SAM" id="MobiDB-lite"/>
    </source>
</evidence>
<feature type="compositionally biased region" description="Basic and acidic residues" evidence="1">
    <location>
        <begin position="22"/>
        <end position="40"/>
    </location>
</feature>
<dbReference type="Proteomes" id="UP000184301">
    <property type="component" value="Unassembled WGS sequence"/>
</dbReference>
<sequence length="652" mass="73487">MLSGKKEKGHVRNGKELLGNNGKEKEVAKQKKKNERGQEIRKSVSEENLLQGIALYQENPLFLKLGGYVYVRNTAMLGKKTAAIVNSGGQIFLNADYRMTPMQWLNVIAHCQLHLAFGHFDAEKMPGYEIMKEDGGTEKKVACNLYLWNMACDMYVTKFLNDIKCGTSISSNPEDICRGSLMDEKSIYDYLVENHFENSMEYFGTADIHLMDMQGLEHPKVYEPGRENYHARQFAFALSYAVTDAVNVAGGYTAGHEEELTKSQKTAGWFVNHYPLLGGMASAFQVIEDYCFCIQNEIQVAAVNVMCGEIYVNPTAGLIEEELKFVLAHEFLHVGLQHYARCQGRDSYLWNVACDYVINSWLVDMGIGQMLEGVLYDEELKNKSAEEIYDLMIGEMQSFRKMNTLRGYGKGDMATDMTGSMNRSRSKLSGIELDELCRNALQQGLEYQQVNQRGYIPAGLIEEIRALSMPAISWDVKLGRWFDENFLTQEKKCSYARPSRRQGATPDIARPRYVMDEIVREGRAFGVVIDTSGSVSTRQLGTALGSIVSYAVAKEVPFVRVVFCDAEAYDAGYMSPEIIADRVEVKGRGGTKLQPGINCLEQAKDFPKDGPILIITDGMIENRLYIRHKHAYLLPKGNRLPFKASGKIFYFE</sequence>
<evidence type="ECO:0000259" key="3">
    <source>
        <dbReference type="Pfam" id="PF13203"/>
    </source>
</evidence>
<dbReference type="Pfam" id="PF09967">
    <property type="entry name" value="DUF2201"/>
    <property type="match status" value="1"/>
</dbReference>
<name>A0A1M6NUX9_9FIRM</name>
<evidence type="ECO:0000313" key="4">
    <source>
        <dbReference type="EMBL" id="SHJ99451.1"/>
    </source>
</evidence>